<dbReference type="Proteomes" id="UP001202479">
    <property type="component" value="Unassembled WGS sequence"/>
</dbReference>
<sequence>MKVITDNAVAKFLNSYLDRNTILDEFRPTLVNSLTAYSTNPDQIVPPRIVQQSNNSNSDTTHVFMPCVSPTEVGIKVISGGPGNNSKGLGFQGCVLVIDEITGQLQAVINANTLTAFRTALASTLGLTKVIDINDEILLPELTVFGVGLQAYWHVKLTLILYGAEKIKTVNIINRSLANAIKLKEKFEKEFTNVQFNGFSNGEEEDDSVFKDHILNSSIIFGCVPVSIPVIKEEYINKDPKWPKFISLIGSYKPHMIELDLDFIKKLKSRGVQIIVDSKTHTLHEAGELIQSEYKADQLIEIHKLYSENAVTKDSSYTDPTTNTTVQKIVGLSIMDLSIGKLIYNKAVDNDIVCIPNF</sequence>
<gene>
    <name evidence="2" type="ORF">KGF56_000039</name>
</gene>
<proteinExistence type="inferred from homology"/>
<evidence type="ECO:0000313" key="2">
    <source>
        <dbReference type="EMBL" id="KAI3407137.2"/>
    </source>
</evidence>
<name>A0AAI9T1W5_9ASCO</name>
<protein>
    <recommendedName>
        <fullName evidence="4">Ornithine cyclodeaminase</fullName>
    </recommendedName>
</protein>
<reference evidence="2" key="1">
    <citation type="journal article" date="2022" name="DNA Res.">
        <title>Genome analysis of five recently described species of the CUG-Ser clade uncovers Candida theae as a new hybrid lineage with pathogenic potential in the Candida parapsilosis species complex.</title>
        <authorList>
            <person name="Mixao V."/>
            <person name="Del Olmo V."/>
            <person name="Hegedusova E."/>
            <person name="Saus E."/>
            <person name="Pryszcz L."/>
            <person name="Cillingova A."/>
            <person name="Nosek J."/>
            <person name="Gabaldon T."/>
        </authorList>
    </citation>
    <scope>NUCLEOTIDE SEQUENCE</scope>
    <source>
        <strain evidence="2">CBS 10844</strain>
    </source>
</reference>
<accession>A0AAI9T1W5</accession>
<keyword evidence="3" id="KW-1185">Reference proteome</keyword>
<dbReference type="GeneID" id="73377656"/>
<evidence type="ECO:0000256" key="1">
    <source>
        <dbReference type="ARBA" id="ARBA00008903"/>
    </source>
</evidence>
<dbReference type="InterPro" id="IPR036291">
    <property type="entry name" value="NAD(P)-bd_dom_sf"/>
</dbReference>
<dbReference type="RefSeq" id="XP_049182882.1">
    <property type="nucleotide sequence ID" value="XM_049325263.1"/>
</dbReference>
<dbReference type="SUPFAM" id="SSF51735">
    <property type="entry name" value="NAD(P)-binding Rossmann-fold domains"/>
    <property type="match status" value="1"/>
</dbReference>
<evidence type="ECO:0000313" key="3">
    <source>
        <dbReference type="Proteomes" id="UP001202479"/>
    </source>
</evidence>
<dbReference type="Gene3D" id="3.30.1780.10">
    <property type="entry name" value="ornithine cyclodeaminase, domain 1"/>
    <property type="match status" value="1"/>
</dbReference>
<organism evidence="2 3">
    <name type="scientific">Candida oxycetoniae</name>
    <dbReference type="NCBI Taxonomy" id="497107"/>
    <lineage>
        <taxon>Eukaryota</taxon>
        <taxon>Fungi</taxon>
        <taxon>Dikarya</taxon>
        <taxon>Ascomycota</taxon>
        <taxon>Saccharomycotina</taxon>
        <taxon>Pichiomycetes</taxon>
        <taxon>Debaryomycetaceae</taxon>
        <taxon>Candida/Lodderomyces clade</taxon>
        <taxon>Candida</taxon>
    </lineage>
</organism>
<comment type="caution">
    <text evidence="2">The sequence shown here is derived from an EMBL/GenBank/DDBJ whole genome shotgun (WGS) entry which is preliminary data.</text>
</comment>
<dbReference type="Pfam" id="PF02423">
    <property type="entry name" value="OCD_Mu_crystall"/>
    <property type="match status" value="1"/>
</dbReference>
<comment type="similarity">
    <text evidence="1">Belongs to the ornithine cyclodeaminase/mu-crystallin family.</text>
</comment>
<evidence type="ECO:0008006" key="4">
    <source>
        <dbReference type="Google" id="ProtNLM"/>
    </source>
</evidence>
<dbReference type="Gene3D" id="3.40.50.720">
    <property type="entry name" value="NAD(P)-binding Rossmann-like Domain"/>
    <property type="match status" value="1"/>
</dbReference>
<dbReference type="InterPro" id="IPR003462">
    <property type="entry name" value="ODC_Mu_crystall"/>
</dbReference>
<dbReference type="PANTHER" id="PTHR13812">
    <property type="entry name" value="KETIMINE REDUCTASE MU-CRYSTALLIN"/>
    <property type="match status" value="1"/>
</dbReference>
<dbReference type="InterPro" id="IPR023401">
    <property type="entry name" value="ODC_N"/>
</dbReference>
<dbReference type="EMBL" id="JAHUZD010000016">
    <property type="protein sequence ID" value="KAI3407137.2"/>
    <property type="molecule type" value="Genomic_DNA"/>
</dbReference>
<dbReference type="PANTHER" id="PTHR13812:SF19">
    <property type="entry name" value="KETIMINE REDUCTASE MU-CRYSTALLIN"/>
    <property type="match status" value="1"/>
</dbReference>
<dbReference type="AlphaFoldDB" id="A0AAI9T1W5"/>
<dbReference type="GO" id="GO:0005737">
    <property type="term" value="C:cytoplasm"/>
    <property type="evidence" value="ECO:0007669"/>
    <property type="project" value="TreeGrafter"/>
</dbReference>